<gene>
    <name evidence="2" type="ORF">PsYK624_142920</name>
</gene>
<accession>A0A9P3GRC5</accession>
<feature type="compositionally biased region" description="Low complexity" evidence="1">
    <location>
        <begin position="286"/>
        <end position="295"/>
    </location>
</feature>
<dbReference type="Proteomes" id="UP000703269">
    <property type="component" value="Unassembled WGS sequence"/>
</dbReference>
<evidence type="ECO:0000313" key="3">
    <source>
        <dbReference type="Proteomes" id="UP000703269"/>
    </source>
</evidence>
<name>A0A9P3GRC5_9APHY</name>
<feature type="compositionally biased region" description="Basic and acidic residues" evidence="1">
    <location>
        <begin position="28"/>
        <end position="38"/>
    </location>
</feature>
<organism evidence="2 3">
    <name type="scientific">Phanerochaete sordida</name>
    <dbReference type="NCBI Taxonomy" id="48140"/>
    <lineage>
        <taxon>Eukaryota</taxon>
        <taxon>Fungi</taxon>
        <taxon>Dikarya</taxon>
        <taxon>Basidiomycota</taxon>
        <taxon>Agaricomycotina</taxon>
        <taxon>Agaricomycetes</taxon>
        <taxon>Polyporales</taxon>
        <taxon>Phanerochaetaceae</taxon>
        <taxon>Phanerochaete</taxon>
    </lineage>
</organism>
<feature type="compositionally biased region" description="Low complexity" evidence="1">
    <location>
        <begin position="269"/>
        <end position="279"/>
    </location>
</feature>
<evidence type="ECO:0000256" key="1">
    <source>
        <dbReference type="SAM" id="MobiDB-lite"/>
    </source>
</evidence>
<keyword evidence="3" id="KW-1185">Reference proteome</keyword>
<feature type="region of interest" description="Disordered" evidence="1">
    <location>
        <begin position="184"/>
        <end position="225"/>
    </location>
</feature>
<feature type="compositionally biased region" description="Low complexity" evidence="1">
    <location>
        <begin position="368"/>
        <end position="390"/>
    </location>
</feature>
<dbReference type="EMBL" id="BPQB01000081">
    <property type="protein sequence ID" value="GJE98070.1"/>
    <property type="molecule type" value="Genomic_DNA"/>
</dbReference>
<evidence type="ECO:0000313" key="2">
    <source>
        <dbReference type="EMBL" id="GJE98070.1"/>
    </source>
</evidence>
<sequence length="390" mass="41512">MKKDAKDVDGGVTETQKDVFVASGKGSEVAREGEEKAPPGKRIPRKVEVELPGPAPVAQTSGPKKPVSRARHSRAPSVVSSVDGNESPAKPPSVRGAGKASSSRSDSQEAQSDDDSVSVAESTTSKAPRKRKREPDRIQVFKDDAQCKDVEPHRALCAKCNRWVPLHDKRRYVMKFWIDHRRACPGARTSPSGVPPADDPVASKSGGPAQSNGDGRTVLESDSRTGEIRPHEVFCTSCNIWVQLDPTVPYVVANWKAHLEQCPGTIAAPPSDVAASADAPQPPSEPSSAQPGSAARPDAPSETMPPPQATPARKRARDDDDDGSILETPRTVRARPASYTPNRGKALWHTLTTPFRAFVQGFKEGMNASSSTSTISPSASSSSPSPSRSP</sequence>
<feature type="compositionally biased region" description="Low complexity" evidence="1">
    <location>
        <begin position="101"/>
        <end position="110"/>
    </location>
</feature>
<feature type="region of interest" description="Disordered" evidence="1">
    <location>
        <begin position="366"/>
        <end position="390"/>
    </location>
</feature>
<feature type="region of interest" description="Disordered" evidence="1">
    <location>
        <begin position="1"/>
        <end position="138"/>
    </location>
</feature>
<protein>
    <submittedName>
        <fullName evidence="2">Uncharacterized protein</fullName>
    </submittedName>
</protein>
<dbReference type="OrthoDB" id="3262173at2759"/>
<dbReference type="AlphaFoldDB" id="A0A9P3GRC5"/>
<comment type="caution">
    <text evidence="2">The sequence shown here is derived from an EMBL/GenBank/DDBJ whole genome shotgun (WGS) entry which is preliminary data.</text>
</comment>
<proteinExistence type="predicted"/>
<feature type="region of interest" description="Disordered" evidence="1">
    <location>
        <begin position="269"/>
        <end position="348"/>
    </location>
</feature>
<reference evidence="2 3" key="1">
    <citation type="submission" date="2021-08" db="EMBL/GenBank/DDBJ databases">
        <title>Draft Genome Sequence of Phanerochaete sordida strain YK-624.</title>
        <authorList>
            <person name="Mori T."/>
            <person name="Dohra H."/>
            <person name="Suzuki T."/>
            <person name="Kawagishi H."/>
            <person name="Hirai H."/>
        </authorList>
    </citation>
    <scope>NUCLEOTIDE SEQUENCE [LARGE SCALE GENOMIC DNA]</scope>
    <source>
        <strain evidence="2 3">YK-624</strain>
    </source>
</reference>